<evidence type="ECO:0000313" key="2">
    <source>
        <dbReference type="EMBL" id="CUN18982.1"/>
    </source>
</evidence>
<gene>
    <name evidence="2" type="ORF">ERS852582_02354</name>
</gene>
<dbReference type="Proteomes" id="UP000095649">
    <property type="component" value="Unassembled WGS sequence"/>
</dbReference>
<evidence type="ECO:0000313" key="3">
    <source>
        <dbReference type="Proteomes" id="UP000095649"/>
    </source>
</evidence>
<dbReference type="Pfam" id="PF03690">
    <property type="entry name" value="MYG1_exonuc"/>
    <property type="match status" value="1"/>
</dbReference>
<evidence type="ECO:0000256" key="1">
    <source>
        <dbReference type="ARBA" id="ARBA00010105"/>
    </source>
</evidence>
<dbReference type="RefSeq" id="WP_055186687.1">
    <property type="nucleotide sequence ID" value="NZ_CP157369.1"/>
</dbReference>
<name>A0A173UV89_9FIRM</name>
<dbReference type="EMBL" id="CYXN01000026">
    <property type="protein sequence ID" value="CUN18982.1"/>
    <property type="molecule type" value="Genomic_DNA"/>
</dbReference>
<organism evidence="2 3">
    <name type="scientific">Faecalibacterium prausnitzii</name>
    <dbReference type="NCBI Taxonomy" id="853"/>
    <lineage>
        <taxon>Bacteria</taxon>
        <taxon>Bacillati</taxon>
        <taxon>Bacillota</taxon>
        <taxon>Clostridia</taxon>
        <taxon>Eubacteriales</taxon>
        <taxon>Oscillospiraceae</taxon>
        <taxon>Faecalibacterium</taxon>
    </lineage>
</organism>
<accession>A0A173UV89</accession>
<protein>
    <submittedName>
        <fullName evidence="2">Uncharacterized conserved protein related to MYG1 family</fullName>
    </submittedName>
</protein>
<dbReference type="InterPro" id="IPR003226">
    <property type="entry name" value="MYG1_exonuclease"/>
</dbReference>
<dbReference type="AlphaFoldDB" id="A0A173UV89"/>
<dbReference type="PANTHER" id="PTHR11215">
    <property type="entry name" value="METAL DEPENDENT HYDROLASE - RELATED"/>
    <property type="match status" value="1"/>
</dbReference>
<reference evidence="2 3" key="1">
    <citation type="submission" date="2015-09" db="EMBL/GenBank/DDBJ databases">
        <authorList>
            <consortium name="Pathogen Informatics"/>
        </authorList>
    </citation>
    <scope>NUCLEOTIDE SEQUENCE [LARGE SCALE GENOMIC DNA]</scope>
    <source>
        <strain evidence="2 3">2789STDY5834970</strain>
    </source>
</reference>
<dbReference type="GO" id="GO:0005737">
    <property type="term" value="C:cytoplasm"/>
    <property type="evidence" value="ECO:0007669"/>
    <property type="project" value="TreeGrafter"/>
</dbReference>
<dbReference type="OrthoDB" id="183622at2"/>
<proteinExistence type="inferred from homology"/>
<sequence>MKIPANGFTHAGKFHADDVFATALLQILRPDIKITRGFTVPDDFDGIVYDIGFGMFDHHQEPREYRANGVPYAAFGLLWRVLGPGLVGERQARLIDENFIQPLDLNDNTGEQNSLCDAIGFFNPVWDSKEDQDSCFFKAVAVAKQILENQIDSANAVNRADEKVQQAYRSSRDGIVVLPCYLPWKNGLYKTDALFVVYPSQRGGWSAQCVTDHKTKKSKLPFPQSWAGQPQEVIEQKSGIPGISFCHASRFLITAKDKETALAACRQVLKNNGRLA</sequence>
<comment type="similarity">
    <text evidence="1">Belongs to the MYG1 family.</text>
</comment>
<dbReference type="PANTHER" id="PTHR11215:SF1">
    <property type="entry name" value="MYG1 EXONUCLEASE"/>
    <property type="match status" value="1"/>
</dbReference>